<dbReference type="SUPFAM" id="SSF51230">
    <property type="entry name" value="Single hybrid motif"/>
    <property type="match status" value="2"/>
</dbReference>
<comment type="similarity">
    <text evidence="1 4">Belongs to the 2-oxoacid dehydrogenase family.</text>
</comment>
<keyword evidence="2 4" id="KW-0450">Lipoyl</keyword>
<evidence type="ECO:0000259" key="8">
    <source>
        <dbReference type="PROSITE" id="PS51826"/>
    </source>
</evidence>
<feature type="domain" description="Peripheral subunit-binding (PSBD)" evidence="8">
    <location>
        <begin position="379"/>
        <end position="416"/>
    </location>
</feature>
<dbReference type="PROSITE" id="PS51826">
    <property type="entry name" value="PSBD"/>
    <property type="match status" value="2"/>
</dbReference>
<dbReference type="Pfam" id="PF02817">
    <property type="entry name" value="E3_binding"/>
    <property type="match status" value="2"/>
</dbReference>
<dbReference type="InterPro" id="IPR004167">
    <property type="entry name" value="PSBD"/>
</dbReference>
<dbReference type="PROSITE" id="PS50968">
    <property type="entry name" value="BIOTINYL_LIPOYL"/>
    <property type="match status" value="2"/>
</dbReference>
<feature type="region of interest" description="Disordered" evidence="5">
    <location>
        <begin position="330"/>
        <end position="376"/>
    </location>
</feature>
<dbReference type="InterPro" id="IPR000089">
    <property type="entry name" value="Biotin_lipoyl"/>
</dbReference>
<comment type="cofactor">
    <cofactor evidence="4">
        <name>(R)-lipoate</name>
        <dbReference type="ChEBI" id="CHEBI:83088"/>
    </cofactor>
</comment>
<reference evidence="9" key="1">
    <citation type="submission" date="2021-01" db="EMBL/GenBank/DDBJ databases">
        <authorList>
            <person name="Corre E."/>
            <person name="Pelletier E."/>
            <person name="Niang G."/>
            <person name="Scheremetjew M."/>
            <person name="Finn R."/>
            <person name="Kale V."/>
            <person name="Holt S."/>
            <person name="Cochrane G."/>
            <person name="Meng A."/>
            <person name="Brown T."/>
            <person name="Cohen L."/>
        </authorList>
    </citation>
    <scope>NUCLEOTIDE SEQUENCE</scope>
    <source>
        <strain evidence="9">CCMP1452</strain>
    </source>
</reference>
<keyword evidence="4" id="KW-0012">Acyltransferase</keyword>
<dbReference type="PROSITE" id="PS00189">
    <property type="entry name" value="LIPOYL"/>
    <property type="match status" value="2"/>
</dbReference>
<dbReference type="Gene3D" id="3.30.559.10">
    <property type="entry name" value="Chloramphenicol acetyltransferase-like domain"/>
    <property type="match status" value="1"/>
</dbReference>
<evidence type="ECO:0000256" key="1">
    <source>
        <dbReference type="ARBA" id="ARBA00007317"/>
    </source>
</evidence>
<dbReference type="Pfam" id="PF00364">
    <property type="entry name" value="Biotin_lipoyl"/>
    <property type="match status" value="2"/>
</dbReference>
<keyword evidence="6" id="KW-0732">Signal</keyword>
<evidence type="ECO:0000256" key="6">
    <source>
        <dbReference type="SAM" id="SignalP"/>
    </source>
</evidence>
<feature type="domain" description="Peripheral subunit-binding (PSBD)" evidence="8">
    <location>
        <begin position="312"/>
        <end position="349"/>
    </location>
</feature>
<dbReference type="Gene3D" id="2.40.50.100">
    <property type="match status" value="2"/>
</dbReference>
<feature type="domain" description="Lipoyl-binding" evidence="7">
    <location>
        <begin position="66"/>
        <end position="141"/>
    </location>
</feature>
<dbReference type="PANTHER" id="PTHR23151">
    <property type="entry name" value="DIHYDROLIPOAMIDE ACETYL/SUCCINYL-TRANSFERASE-RELATED"/>
    <property type="match status" value="1"/>
</dbReference>
<feature type="signal peptide" evidence="6">
    <location>
        <begin position="1"/>
        <end position="24"/>
    </location>
</feature>
<dbReference type="EMBL" id="HBHI01022173">
    <property type="protein sequence ID" value="CAD9687332.1"/>
    <property type="molecule type" value="Transcribed_RNA"/>
</dbReference>
<dbReference type="Pfam" id="PF00198">
    <property type="entry name" value="2-oxoacid_dh"/>
    <property type="match status" value="1"/>
</dbReference>
<keyword evidence="3" id="KW-0809">Transit peptide</keyword>
<dbReference type="Gene3D" id="4.10.320.10">
    <property type="entry name" value="E3-binding domain"/>
    <property type="match status" value="2"/>
</dbReference>
<dbReference type="GO" id="GO:0045254">
    <property type="term" value="C:pyruvate dehydrogenase complex"/>
    <property type="evidence" value="ECO:0007669"/>
    <property type="project" value="InterPro"/>
</dbReference>
<accession>A0A7S2WH01</accession>
<sequence>MKFMPLALLAVLAITTKQNSNVEAFGIVNNNSNNPILKSLSCVTSSSSYSYGLRQGGSLTCLNAEAIEVTMPALSSTMKEGRVVSWLKNEGDSVEAGEAIMVVESDKADMDVEAFEDGFVAKILVEEGEMAPVGQVVALLAAEEADIASVAEGSGSAAAPAAAVEEAATPAADDATATAAPDVSFSQIDMPALSSTMKEGKVVSWLKSEGDSIEAGDAIMVVESDKADMDVEAFEDGYLAAIITQEGEVGAVGAPVALIAQEEADIPALQQYAATLGGAAPPAAVAAAAPAAPKSAAPSKPAAVAAPGARVVASPLAKKRAKDLGLDLSTVAGTGPNGRITAGDVEKAASSAPSTGKAPPAAAAAPKTPAWTPADGVVPATPTARALAKKARIDLATIEGTGGFGRVTAHDVKVATGEAKPVRKSSSSTAAAPKELPSGFVPFTGMQRAVSNNMEATMSTPIFRVTRDIEMDAFDALYKAVKPKGVTVSVLLAKAVALAIEKYPIINSSYQDGGVVYNPDINIAMAVAIDGGLITPTLKYANERNIMEIGENWRELVTKAKEGRLTPDEYNSGTFTISNLGMFSVSQFDAILPQGSGGILAIGSTQEYIVPCDQAVLGMKKVKKMTVTLTCDHRQIYGADAALFLKELATIMSTGVAALTL</sequence>
<evidence type="ECO:0000256" key="2">
    <source>
        <dbReference type="ARBA" id="ARBA00022823"/>
    </source>
</evidence>
<dbReference type="SUPFAM" id="SSF52777">
    <property type="entry name" value="CoA-dependent acyltransferases"/>
    <property type="match status" value="1"/>
</dbReference>
<dbReference type="InterPro" id="IPR023213">
    <property type="entry name" value="CAT-like_dom_sf"/>
</dbReference>
<evidence type="ECO:0000256" key="3">
    <source>
        <dbReference type="ARBA" id="ARBA00022946"/>
    </source>
</evidence>
<dbReference type="PANTHER" id="PTHR23151:SF75">
    <property type="entry name" value="DIHYDROLIPOYLLYSINE-RESIDUE ACETYLTRANSFERASE COMPONENT 5 OF PYRUVATE DEHYDROGENASE COMPLEX, CHLOROPLASTIC"/>
    <property type="match status" value="1"/>
</dbReference>
<dbReference type="InterPro" id="IPR001078">
    <property type="entry name" value="2-oxoacid_DH_actylTfrase"/>
</dbReference>
<feature type="compositionally biased region" description="Low complexity" evidence="5">
    <location>
        <begin position="348"/>
        <end position="374"/>
    </location>
</feature>
<evidence type="ECO:0000259" key="7">
    <source>
        <dbReference type="PROSITE" id="PS50968"/>
    </source>
</evidence>
<dbReference type="InterPro" id="IPR003016">
    <property type="entry name" value="2-oxoA_DH_lipoyl-BS"/>
</dbReference>
<evidence type="ECO:0000256" key="4">
    <source>
        <dbReference type="RuleBase" id="RU003423"/>
    </source>
</evidence>
<dbReference type="CDD" id="cd06849">
    <property type="entry name" value="lipoyl_domain"/>
    <property type="match status" value="2"/>
</dbReference>
<proteinExistence type="inferred from homology"/>
<dbReference type="AlphaFoldDB" id="A0A7S2WH01"/>
<feature type="domain" description="Lipoyl-binding" evidence="7">
    <location>
        <begin position="185"/>
        <end position="260"/>
    </location>
</feature>
<keyword evidence="4" id="KW-0808">Transferase</keyword>
<gene>
    <name evidence="9" type="ORF">EANT1437_LOCUS11401</name>
</gene>
<feature type="chain" id="PRO_5030700402" description="Dihydrolipoamide acetyltransferase component of pyruvate dehydrogenase complex" evidence="6">
    <location>
        <begin position="25"/>
        <end position="661"/>
    </location>
</feature>
<dbReference type="EC" id="2.3.1.-" evidence="4"/>
<name>A0A7S2WH01_9STRA</name>
<dbReference type="GO" id="GO:0004742">
    <property type="term" value="F:dihydrolipoyllysine-residue acetyltransferase activity"/>
    <property type="evidence" value="ECO:0007669"/>
    <property type="project" value="TreeGrafter"/>
</dbReference>
<organism evidence="9">
    <name type="scientific">Eucampia antarctica</name>
    <dbReference type="NCBI Taxonomy" id="49252"/>
    <lineage>
        <taxon>Eukaryota</taxon>
        <taxon>Sar</taxon>
        <taxon>Stramenopiles</taxon>
        <taxon>Ochrophyta</taxon>
        <taxon>Bacillariophyta</taxon>
        <taxon>Mediophyceae</taxon>
        <taxon>Biddulphiophycidae</taxon>
        <taxon>Hemiaulales</taxon>
        <taxon>Hemiaulaceae</taxon>
        <taxon>Eucampia</taxon>
    </lineage>
</organism>
<dbReference type="SUPFAM" id="SSF47005">
    <property type="entry name" value="Peripheral subunit-binding domain of 2-oxo acid dehydrogenase complex"/>
    <property type="match status" value="2"/>
</dbReference>
<evidence type="ECO:0000313" key="9">
    <source>
        <dbReference type="EMBL" id="CAD9687332.1"/>
    </source>
</evidence>
<dbReference type="InterPro" id="IPR045257">
    <property type="entry name" value="E2/Pdx1"/>
</dbReference>
<evidence type="ECO:0000256" key="5">
    <source>
        <dbReference type="SAM" id="MobiDB-lite"/>
    </source>
</evidence>
<dbReference type="InterPro" id="IPR011053">
    <property type="entry name" value="Single_hybrid_motif"/>
</dbReference>
<protein>
    <recommendedName>
        <fullName evidence="4">Dihydrolipoamide acetyltransferase component of pyruvate dehydrogenase complex</fullName>
        <ecNumber evidence="4">2.3.1.-</ecNumber>
    </recommendedName>
</protein>
<dbReference type="FunFam" id="2.40.50.100:FF:000010">
    <property type="entry name" value="Acetyltransferase component of pyruvate dehydrogenase complex"/>
    <property type="match status" value="2"/>
</dbReference>
<dbReference type="GO" id="GO:0006086">
    <property type="term" value="P:pyruvate decarboxylation to acetyl-CoA"/>
    <property type="evidence" value="ECO:0007669"/>
    <property type="project" value="InterPro"/>
</dbReference>
<dbReference type="InterPro" id="IPR036625">
    <property type="entry name" value="E3-bd_dom_sf"/>
</dbReference>